<evidence type="ECO:0000313" key="1">
    <source>
        <dbReference type="EMBL" id="EFO13697.2"/>
    </source>
</evidence>
<dbReference type="KEGG" id="loa:LOAG_14831"/>
<gene>
    <name evidence="1" type="ORF">LOAG_14831</name>
</gene>
<dbReference type="RefSeq" id="XP_020301022.1">
    <property type="nucleotide sequence ID" value="XM_020448862.1"/>
</dbReference>
<dbReference type="CTD" id="31251362"/>
<name>A0A1S0TH15_LOALO</name>
<reference evidence="1" key="1">
    <citation type="submission" date="2012-04" db="EMBL/GenBank/DDBJ databases">
        <title>The Genome Sequence of Loa loa.</title>
        <authorList>
            <consortium name="The Broad Institute Genome Sequencing Platform"/>
            <consortium name="Broad Institute Genome Sequencing Center for Infectious Disease"/>
            <person name="Nutman T.B."/>
            <person name="Fink D.L."/>
            <person name="Russ C."/>
            <person name="Young S."/>
            <person name="Zeng Q."/>
            <person name="Gargeya S."/>
            <person name="Alvarado L."/>
            <person name="Berlin A."/>
            <person name="Chapman S.B."/>
            <person name="Chen Z."/>
            <person name="Freedman E."/>
            <person name="Gellesch M."/>
            <person name="Goldberg J."/>
            <person name="Griggs A."/>
            <person name="Gujja S."/>
            <person name="Heilman E.R."/>
            <person name="Heiman D."/>
            <person name="Howarth C."/>
            <person name="Mehta T."/>
            <person name="Neiman D."/>
            <person name="Pearson M."/>
            <person name="Roberts A."/>
            <person name="Saif S."/>
            <person name="Shea T."/>
            <person name="Shenoy N."/>
            <person name="Sisk P."/>
            <person name="Stolte C."/>
            <person name="Sykes S."/>
            <person name="White J."/>
            <person name="Yandava C."/>
            <person name="Haas B."/>
            <person name="Henn M.R."/>
            <person name="Nusbaum C."/>
            <person name="Birren B."/>
        </authorList>
    </citation>
    <scope>NUCLEOTIDE SEQUENCE [LARGE SCALE GENOMIC DNA]</scope>
</reference>
<feature type="non-terminal residue" evidence="1">
    <location>
        <position position="1"/>
    </location>
</feature>
<proteinExistence type="predicted"/>
<dbReference type="InParanoid" id="A0A1S0TH15"/>
<dbReference type="GeneID" id="31251362"/>
<accession>A0A1S0TH15</accession>
<sequence length="78" mass="9289">THTYTHIPTDTYRHQHIHPFIHLLRKKKYTKWVQGGEKFVINFFCHKFKNEQIADIEMSTKRSLACENSCGNIKKKEG</sequence>
<organism evidence="1">
    <name type="scientific">Loa loa</name>
    <name type="common">Eye worm</name>
    <name type="synonym">Filaria loa</name>
    <dbReference type="NCBI Taxonomy" id="7209"/>
    <lineage>
        <taxon>Eukaryota</taxon>
        <taxon>Metazoa</taxon>
        <taxon>Ecdysozoa</taxon>
        <taxon>Nematoda</taxon>
        <taxon>Chromadorea</taxon>
        <taxon>Rhabditida</taxon>
        <taxon>Spirurina</taxon>
        <taxon>Spiruromorpha</taxon>
        <taxon>Filarioidea</taxon>
        <taxon>Onchocercidae</taxon>
        <taxon>Loa</taxon>
    </lineage>
</organism>
<dbReference type="EMBL" id="JH713369">
    <property type="protein sequence ID" value="EFO13697.2"/>
    <property type="molecule type" value="Genomic_DNA"/>
</dbReference>
<protein>
    <submittedName>
        <fullName evidence="1">Uncharacterized protein</fullName>
    </submittedName>
</protein>
<dbReference type="AlphaFoldDB" id="A0A1S0TH15"/>